<reference evidence="3" key="1">
    <citation type="submission" date="2016-10" db="EMBL/GenBank/DDBJ databases">
        <authorList>
            <person name="Varghese N."/>
            <person name="Submissions S."/>
        </authorList>
    </citation>
    <scope>NUCLEOTIDE SEQUENCE [LARGE SCALE GENOMIC DNA]</scope>
    <source>
        <strain evidence="3">DSM 44544</strain>
    </source>
</reference>
<accession>A0A1H4XNL3</accession>
<dbReference type="GO" id="GO:0047372">
    <property type="term" value="F:monoacylglycerol lipase activity"/>
    <property type="evidence" value="ECO:0007669"/>
    <property type="project" value="TreeGrafter"/>
</dbReference>
<dbReference type="STRING" id="208445.SAMN04489727_6278"/>
<dbReference type="PRINTS" id="PR00111">
    <property type="entry name" value="ABHYDROLASE"/>
</dbReference>
<dbReference type="AlphaFoldDB" id="A0A1H4XNL3"/>
<organism evidence="2 3">
    <name type="scientific">Amycolatopsis tolypomycina</name>
    <dbReference type="NCBI Taxonomy" id="208445"/>
    <lineage>
        <taxon>Bacteria</taxon>
        <taxon>Bacillati</taxon>
        <taxon>Actinomycetota</taxon>
        <taxon>Actinomycetes</taxon>
        <taxon>Pseudonocardiales</taxon>
        <taxon>Pseudonocardiaceae</taxon>
        <taxon>Amycolatopsis</taxon>
    </lineage>
</organism>
<evidence type="ECO:0000313" key="2">
    <source>
        <dbReference type="EMBL" id="SED07115.1"/>
    </source>
</evidence>
<dbReference type="SUPFAM" id="SSF53474">
    <property type="entry name" value="alpha/beta-Hydrolases"/>
    <property type="match status" value="1"/>
</dbReference>
<name>A0A1H4XNL3_9PSEU</name>
<dbReference type="PANTHER" id="PTHR43798:SF5">
    <property type="entry name" value="MONOACYLGLYCEROL LIPASE ABHD6"/>
    <property type="match status" value="1"/>
</dbReference>
<dbReference type="InterPro" id="IPR000073">
    <property type="entry name" value="AB_hydrolase_1"/>
</dbReference>
<proteinExistence type="predicted"/>
<dbReference type="InterPro" id="IPR050266">
    <property type="entry name" value="AB_hydrolase_sf"/>
</dbReference>
<dbReference type="GO" id="GO:0016020">
    <property type="term" value="C:membrane"/>
    <property type="evidence" value="ECO:0007669"/>
    <property type="project" value="TreeGrafter"/>
</dbReference>
<evidence type="ECO:0000313" key="3">
    <source>
        <dbReference type="Proteomes" id="UP000199622"/>
    </source>
</evidence>
<gene>
    <name evidence="2" type="ORF">SAMN04489727_6278</name>
</gene>
<sequence length="292" mass="31662">MTAERPGTDWSPAQYAEVDTRRNNGNTVAIMNQIQSIPVDGLRVHYARGGRGPAVLLLHGSGSSLEGFERVAELLSASHDVIRPDLPGFGRTGPRPDRDYRVRTYARTIARFMTALELPRFAVAGNSLGGNIAWNLALDAPLRVDALVLVNATGYPEKTLPAGLRLARNPLLRPLVRRWLPRGATARGLREAVGANSAIVDDAMVARVHALTSRPGNRSAFVDFANTDQPDRSAEIPKISAPTLVLRSADVDGQHFARDIPGATERVHADGGHLLPEEDPDWVAAAIEEFLR</sequence>
<dbReference type="Proteomes" id="UP000199622">
    <property type="component" value="Unassembled WGS sequence"/>
</dbReference>
<dbReference type="EMBL" id="FNSO01000004">
    <property type="protein sequence ID" value="SED07115.1"/>
    <property type="molecule type" value="Genomic_DNA"/>
</dbReference>
<dbReference type="Pfam" id="PF00561">
    <property type="entry name" value="Abhydrolase_1"/>
    <property type="match status" value="1"/>
</dbReference>
<dbReference type="Gene3D" id="3.40.50.1820">
    <property type="entry name" value="alpha/beta hydrolase"/>
    <property type="match status" value="1"/>
</dbReference>
<protein>
    <submittedName>
        <fullName evidence="2">Pimeloyl-ACP methyl ester carboxylesterase</fullName>
    </submittedName>
</protein>
<dbReference type="PANTHER" id="PTHR43798">
    <property type="entry name" value="MONOACYLGLYCEROL LIPASE"/>
    <property type="match status" value="1"/>
</dbReference>
<feature type="domain" description="AB hydrolase-1" evidence="1">
    <location>
        <begin position="53"/>
        <end position="278"/>
    </location>
</feature>
<keyword evidence="3" id="KW-1185">Reference proteome</keyword>
<dbReference type="GO" id="GO:0046464">
    <property type="term" value="P:acylglycerol catabolic process"/>
    <property type="evidence" value="ECO:0007669"/>
    <property type="project" value="TreeGrafter"/>
</dbReference>
<evidence type="ECO:0000259" key="1">
    <source>
        <dbReference type="Pfam" id="PF00561"/>
    </source>
</evidence>
<dbReference type="InterPro" id="IPR029058">
    <property type="entry name" value="AB_hydrolase_fold"/>
</dbReference>